<proteinExistence type="predicted"/>
<sequence>MALATHHLQGYKLHPWRPSSFSSESKLKHLENNLAIKPKEKFIHLKCKSYVVRLDAPVHRARGKQLKILAFRGSGGHSGESGRDSGSKSPKGSIKLSFSPKEGEETLVESRKANNVPISYTSTDQPSTYLLSIQNLFKSWLTFTVPANQEAEEPTEEASSTEISEVKTTPERKDRLELARAVLRYFLGLDATIVIPLLIFVPSYLMVNLVYGAEISKELTPLWILGPLICALYIKMLRGVFALYAFSFNQTVKVVKNLPTYFLAVYSYLARGQLKKDIHLRLVQPLVDIKRLDYKEVSRARLKELQSILMDKYLDLVESIWPYYCRTIRFLKQANLI</sequence>
<comment type="caution">
    <text evidence="3">The sequence shown here is derived from an EMBL/GenBank/DDBJ whole genome shotgun (WGS) entry which is preliminary data.</text>
</comment>
<feature type="transmembrane region" description="Helical" evidence="2">
    <location>
        <begin position="182"/>
        <end position="202"/>
    </location>
</feature>
<evidence type="ECO:0000256" key="1">
    <source>
        <dbReference type="SAM" id="MobiDB-lite"/>
    </source>
</evidence>
<accession>A0AAV3NI83</accession>
<protein>
    <recommendedName>
        <fullName evidence="5">Embryo defective 2759</fullName>
    </recommendedName>
</protein>
<dbReference type="PANTHER" id="PTHR48223">
    <property type="entry name" value="DEFECTIVE 2759, PUTATIVE ISOFORM 1-RELATED"/>
    <property type="match status" value="1"/>
</dbReference>
<organism evidence="3 4">
    <name type="scientific">Lithospermum erythrorhizon</name>
    <name type="common">Purple gromwell</name>
    <name type="synonym">Lithospermum officinale var. erythrorhizon</name>
    <dbReference type="NCBI Taxonomy" id="34254"/>
    <lineage>
        <taxon>Eukaryota</taxon>
        <taxon>Viridiplantae</taxon>
        <taxon>Streptophyta</taxon>
        <taxon>Embryophyta</taxon>
        <taxon>Tracheophyta</taxon>
        <taxon>Spermatophyta</taxon>
        <taxon>Magnoliopsida</taxon>
        <taxon>eudicotyledons</taxon>
        <taxon>Gunneridae</taxon>
        <taxon>Pentapetalae</taxon>
        <taxon>asterids</taxon>
        <taxon>lamiids</taxon>
        <taxon>Boraginales</taxon>
        <taxon>Boraginaceae</taxon>
        <taxon>Boraginoideae</taxon>
        <taxon>Lithospermeae</taxon>
        <taxon>Lithospermum</taxon>
    </lineage>
</organism>
<name>A0AAV3NI83_LITER</name>
<gene>
    <name evidence="3" type="ORF">LIER_00534</name>
</gene>
<feature type="compositionally biased region" description="Basic and acidic residues" evidence="1">
    <location>
        <begin position="101"/>
        <end position="110"/>
    </location>
</feature>
<dbReference type="EMBL" id="BAABME010000041">
    <property type="protein sequence ID" value="GAA0138874.1"/>
    <property type="molecule type" value="Genomic_DNA"/>
</dbReference>
<dbReference type="Proteomes" id="UP001454036">
    <property type="component" value="Unassembled WGS sequence"/>
</dbReference>
<keyword evidence="2" id="KW-1133">Transmembrane helix</keyword>
<feature type="region of interest" description="Disordered" evidence="1">
    <location>
        <begin position="69"/>
        <end position="110"/>
    </location>
</feature>
<evidence type="ECO:0000313" key="4">
    <source>
        <dbReference type="Proteomes" id="UP001454036"/>
    </source>
</evidence>
<evidence type="ECO:0000256" key="2">
    <source>
        <dbReference type="SAM" id="Phobius"/>
    </source>
</evidence>
<keyword evidence="4" id="KW-1185">Reference proteome</keyword>
<keyword evidence="2" id="KW-0472">Membrane</keyword>
<dbReference type="AlphaFoldDB" id="A0AAV3NI83"/>
<dbReference type="PANTHER" id="PTHR48223:SF1">
    <property type="entry name" value="ABC TRANSMEMBRANE TYPE-1 DOMAIN-CONTAINING PROTEIN"/>
    <property type="match status" value="1"/>
</dbReference>
<keyword evidence="2" id="KW-0812">Transmembrane</keyword>
<feature type="region of interest" description="Disordered" evidence="1">
    <location>
        <begin position="149"/>
        <end position="168"/>
    </location>
</feature>
<evidence type="ECO:0008006" key="5">
    <source>
        <dbReference type="Google" id="ProtNLM"/>
    </source>
</evidence>
<reference evidence="3 4" key="1">
    <citation type="submission" date="2024-01" db="EMBL/GenBank/DDBJ databases">
        <title>The complete chloroplast genome sequence of Lithospermum erythrorhizon: insights into the phylogenetic relationship among Boraginaceae species and the maternal lineages of purple gromwells.</title>
        <authorList>
            <person name="Okada T."/>
            <person name="Watanabe K."/>
        </authorList>
    </citation>
    <scope>NUCLEOTIDE SEQUENCE [LARGE SCALE GENOMIC DNA]</scope>
</reference>
<feature type="transmembrane region" description="Helical" evidence="2">
    <location>
        <begin position="222"/>
        <end position="246"/>
    </location>
</feature>
<evidence type="ECO:0000313" key="3">
    <source>
        <dbReference type="EMBL" id="GAA0138874.1"/>
    </source>
</evidence>